<feature type="domain" description="Transposase MuDR plant" evidence="2">
    <location>
        <begin position="135"/>
        <end position="182"/>
    </location>
</feature>
<dbReference type="InterPro" id="IPR004332">
    <property type="entry name" value="Transposase_MuDR"/>
</dbReference>
<dbReference type="EMBL" id="LXQA010058002">
    <property type="protein sequence ID" value="MCI05234.1"/>
    <property type="molecule type" value="Genomic_DNA"/>
</dbReference>
<evidence type="ECO:0000256" key="1">
    <source>
        <dbReference type="SAM" id="MobiDB-lite"/>
    </source>
</evidence>
<feature type="compositionally biased region" description="Acidic residues" evidence="1">
    <location>
        <begin position="15"/>
        <end position="37"/>
    </location>
</feature>
<organism evidence="3 4">
    <name type="scientific">Trifolium medium</name>
    <dbReference type="NCBI Taxonomy" id="97028"/>
    <lineage>
        <taxon>Eukaryota</taxon>
        <taxon>Viridiplantae</taxon>
        <taxon>Streptophyta</taxon>
        <taxon>Embryophyta</taxon>
        <taxon>Tracheophyta</taxon>
        <taxon>Spermatophyta</taxon>
        <taxon>Magnoliopsida</taxon>
        <taxon>eudicotyledons</taxon>
        <taxon>Gunneridae</taxon>
        <taxon>Pentapetalae</taxon>
        <taxon>rosids</taxon>
        <taxon>fabids</taxon>
        <taxon>Fabales</taxon>
        <taxon>Fabaceae</taxon>
        <taxon>Papilionoideae</taxon>
        <taxon>50 kb inversion clade</taxon>
        <taxon>NPAAA clade</taxon>
        <taxon>Hologalegina</taxon>
        <taxon>IRL clade</taxon>
        <taxon>Trifolieae</taxon>
        <taxon>Trifolium</taxon>
    </lineage>
</organism>
<accession>A0A392P0J9</accession>
<evidence type="ECO:0000313" key="3">
    <source>
        <dbReference type="EMBL" id="MCI05234.1"/>
    </source>
</evidence>
<keyword evidence="4" id="KW-1185">Reference proteome</keyword>
<feature type="compositionally biased region" description="Acidic residues" evidence="1">
    <location>
        <begin position="76"/>
        <end position="85"/>
    </location>
</feature>
<feature type="compositionally biased region" description="Basic and acidic residues" evidence="1">
    <location>
        <begin position="1"/>
        <end position="14"/>
    </location>
</feature>
<evidence type="ECO:0000313" key="4">
    <source>
        <dbReference type="Proteomes" id="UP000265520"/>
    </source>
</evidence>
<dbReference type="AlphaFoldDB" id="A0A392P0J9"/>
<evidence type="ECO:0000259" key="2">
    <source>
        <dbReference type="Pfam" id="PF03108"/>
    </source>
</evidence>
<feature type="compositionally biased region" description="Polar residues" evidence="1">
    <location>
        <begin position="99"/>
        <end position="110"/>
    </location>
</feature>
<reference evidence="3 4" key="1">
    <citation type="journal article" date="2018" name="Front. Plant Sci.">
        <title>Red Clover (Trifolium pratense) and Zigzag Clover (T. medium) - A Picture of Genomic Similarities and Differences.</title>
        <authorList>
            <person name="Dluhosova J."/>
            <person name="Istvanek J."/>
            <person name="Nedelnik J."/>
            <person name="Repkova J."/>
        </authorList>
    </citation>
    <scope>NUCLEOTIDE SEQUENCE [LARGE SCALE GENOMIC DNA]</scope>
    <source>
        <strain evidence="4">cv. 10/8</strain>
        <tissue evidence="3">Leaf</tissue>
    </source>
</reference>
<feature type="compositionally biased region" description="Basic and acidic residues" evidence="1">
    <location>
        <begin position="38"/>
        <end position="48"/>
    </location>
</feature>
<gene>
    <name evidence="3" type="ORF">A2U01_0026284</name>
</gene>
<dbReference type="Proteomes" id="UP000265520">
    <property type="component" value="Unassembled WGS sequence"/>
</dbReference>
<sequence>MDKGPNEVGEKINVETDEVGEQSEDNALDIQFDDSEEEIRLEVKDKKASGSMPKKKRGRLFKQAEASGSNSNVNVDDGDIVNEDDQSTKVNYKGLGDSNDYNSDEIQSGCDSEDEDDVDKEKFPTFKLLHNMKDYKWELGTYFQSKEEFQQGMRTYAVHSNMNLKFKKNDAERMRVVCRKGCT</sequence>
<name>A0A392P0J9_9FABA</name>
<feature type="region of interest" description="Disordered" evidence="1">
    <location>
        <begin position="1"/>
        <end position="118"/>
    </location>
</feature>
<protein>
    <recommendedName>
        <fullName evidence="2">Transposase MuDR plant domain-containing protein</fullName>
    </recommendedName>
</protein>
<proteinExistence type="predicted"/>
<dbReference type="Pfam" id="PF03108">
    <property type="entry name" value="DBD_Tnp_Mut"/>
    <property type="match status" value="1"/>
</dbReference>
<comment type="caution">
    <text evidence="3">The sequence shown here is derived from an EMBL/GenBank/DDBJ whole genome shotgun (WGS) entry which is preliminary data.</text>
</comment>